<dbReference type="EMBL" id="CP014841">
    <property type="protein sequence ID" value="AND70237.1"/>
    <property type="molecule type" value="Genomic_DNA"/>
</dbReference>
<sequence length="77" mass="8330">MRGRNERGKAWRPLPCSSPTTATGQAAPVTLRGVGENACRSARRRRFRRGVGAWGGATDGAAYPLPRGVRVRWRAGP</sequence>
<proteinExistence type="predicted"/>
<dbReference type="PATRIC" id="fig|445710.3.peg.2778"/>
<protein>
    <submittedName>
        <fullName evidence="2">Uncharacterized protein</fullName>
    </submittedName>
</protein>
<accession>A0A160N3G3</accession>
<name>A0A160N3G3_9GAMM</name>
<evidence type="ECO:0000256" key="1">
    <source>
        <dbReference type="SAM" id="MobiDB-lite"/>
    </source>
</evidence>
<reference evidence="2 3" key="1">
    <citation type="submission" date="2016-02" db="EMBL/GenBank/DDBJ databases">
        <title>Complete genome sequencing and analysis of ATSB10, Dyella thiooxydans isolated from rhizosphere soil of sunflower (Helianthus annuus L.).</title>
        <authorList>
            <person name="Lee Y."/>
            <person name="Hwangbo K."/>
            <person name="Chung H."/>
            <person name="Yoo J."/>
            <person name="Kim K.Y."/>
            <person name="Sa T.M."/>
            <person name="Um Y."/>
            <person name="Madhaiyan M."/>
        </authorList>
    </citation>
    <scope>NUCLEOTIDE SEQUENCE [LARGE SCALE GENOMIC DNA]</scope>
    <source>
        <strain evidence="2 3">ATSB10</strain>
    </source>
</reference>
<evidence type="ECO:0000313" key="3">
    <source>
        <dbReference type="Proteomes" id="UP000077255"/>
    </source>
</evidence>
<keyword evidence="3" id="KW-1185">Reference proteome</keyword>
<dbReference type="KEGG" id="dtx:ATSB10_27830"/>
<dbReference type="Proteomes" id="UP000077255">
    <property type="component" value="Chromosome"/>
</dbReference>
<dbReference type="AlphaFoldDB" id="A0A160N3G3"/>
<feature type="region of interest" description="Disordered" evidence="1">
    <location>
        <begin position="1"/>
        <end position="27"/>
    </location>
</feature>
<gene>
    <name evidence="2" type="ORF">ATSB10_27830</name>
</gene>
<organism evidence="2 3">
    <name type="scientific">Dyella thiooxydans</name>
    <dbReference type="NCBI Taxonomy" id="445710"/>
    <lineage>
        <taxon>Bacteria</taxon>
        <taxon>Pseudomonadati</taxon>
        <taxon>Pseudomonadota</taxon>
        <taxon>Gammaproteobacteria</taxon>
        <taxon>Lysobacterales</taxon>
        <taxon>Rhodanobacteraceae</taxon>
        <taxon>Dyella</taxon>
    </lineage>
</organism>
<evidence type="ECO:0000313" key="2">
    <source>
        <dbReference type="EMBL" id="AND70237.1"/>
    </source>
</evidence>